<evidence type="ECO:0000313" key="2">
    <source>
        <dbReference type="Proteomes" id="UP000054826"/>
    </source>
</evidence>
<proteinExistence type="predicted"/>
<name>A0A0V1JPS6_TRIPS</name>
<accession>A0A0V1JPS6</accession>
<sequence>MISVVSIDWSYNWPNKINIEMQKKAVTIYRLCKHCQRSCTFQPFIYIWLFYFSHMLFLLKLQTMELTTGQEYKALLSEMPIHFLKIYNKEYDSQYFHCLLELYFKDRQHTSNLLFYHFVYCICECSKLNLVFIQAACVLALMQTYRMIYSFSLFRTLNFAFGKGKVCT</sequence>
<dbReference type="Proteomes" id="UP000054826">
    <property type="component" value="Unassembled WGS sequence"/>
</dbReference>
<evidence type="ECO:0000313" key="1">
    <source>
        <dbReference type="EMBL" id="KRZ36959.1"/>
    </source>
</evidence>
<organism evidence="1 2">
    <name type="scientific">Trichinella pseudospiralis</name>
    <name type="common">Parasitic roundworm</name>
    <dbReference type="NCBI Taxonomy" id="6337"/>
    <lineage>
        <taxon>Eukaryota</taxon>
        <taxon>Metazoa</taxon>
        <taxon>Ecdysozoa</taxon>
        <taxon>Nematoda</taxon>
        <taxon>Enoplea</taxon>
        <taxon>Dorylaimia</taxon>
        <taxon>Trichinellida</taxon>
        <taxon>Trichinellidae</taxon>
        <taxon>Trichinella</taxon>
    </lineage>
</organism>
<dbReference type="AlphaFoldDB" id="A0A0V1JPS6"/>
<comment type="caution">
    <text evidence="1">The sequence shown here is derived from an EMBL/GenBank/DDBJ whole genome shotgun (WGS) entry which is preliminary data.</text>
</comment>
<protein>
    <submittedName>
        <fullName evidence="1">Uncharacterized protein</fullName>
    </submittedName>
</protein>
<reference evidence="1 2" key="1">
    <citation type="submission" date="2015-01" db="EMBL/GenBank/DDBJ databases">
        <title>Evolution of Trichinella species and genotypes.</title>
        <authorList>
            <person name="Korhonen P.K."/>
            <person name="Edoardo P."/>
            <person name="Giuseppe L.R."/>
            <person name="Gasser R.B."/>
        </authorList>
    </citation>
    <scope>NUCLEOTIDE SEQUENCE [LARGE SCALE GENOMIC DNA]</scope>
    <source>
        <strain evidence="1">ISS176</strain>
    </source>
</reference>
<dbReference type="EMBL" id="JYDV01000065">
    <property type="protein sequence ID" value="KRZ36959.1"/>
    <property type="molecule type" value="Genomic_DNA"/>
</dbReference>
<gene>
    <name evidence="1" type="ORF">T4C_8966</name>
</gene>